<evidence type="ECO:0000313" key="2">
    <source>
        <dbReference type="Proteomes" id="UP000619260"/>
    </source>
</evidence>
<dbReference type="EMBL" id="BOPF01000004">
    <property type="protein sequence ID" value="GIJ44496.1"/>
    <property type="molecule type" value="Genomic_DNA"/>
</dbReference>
<evidence type="ECO:0000313" key="1">
    <source>
        <dbReference type="EMBL" id="GIJ44496.1"/>
    </source>
</evidence>
<name>A0A8J3YID0_9ACTN</name>
<keyword evidence="2" id="KW-1185">Reference proteome</keyword>
<dbReference type="SUPFAM" id="SSF51182">
    <property type="entry name" value="RmlC-like cupins"/>
    <property type="match status" value="1"/>
</dbReference>
<dbReference type="InterPro" id="IPR011051">
    <property type="entry name" value="RmlC_Cupin_sf"/>
</dbReference>
<gene>
    <name evidence="1" type="ORF">Val02_13820</name>
</gene>
<accession>A0A8J3YID0</accession>
<proteinExistence type="predicted"/>
<dbReference type="AlphaFoldDB" id="A0A8J3YID0"/>
<evidence type="ECO:0008006" key="3">
    <source>
        <dbReference type="Google" id="ProtNLM"/>
    </source>
</evidence>
<dbReference type="InterPro" id="IPR014710">
    <property type="entry name" value="RmlC-like_jellyroll"/>
</dbReference>
<organism evidence="1 2">
    <name type="scientific">Virgisporangium aliadipatigenens</name>
    <dbReference type="NCBI Taxonomy" id="741659"/>
    <lineage>
        <taxon>Bacteria</taxon>
        <taxon>Bacillati</taxon>
        <taxon>Actinomycetota</taxon>
        <taxon>Actinomycetes</taxon>
        <taxon>Micromonosporales</taxon>
        <taxon>Micromonosporaceae</taxon>
        <taxon>Virgisporangium</taxon>
    </lineage>
</organism>
<dbReference type="Proteomes" id="UP000619260">
    <property type="component" value="Unassembled WGS sequence"/>
</dbReference>
<dbReference type="CDD" id="cd02208">
    <property type="entry name" value="cupin_RmlC-like"/>
    <property type="match status" value="1"/>
</dbReference>
<dbReference type="Gene3D" id="2.60.120.10">
    <property type="entry name" value="Jelly Rolls"/>
    <property type="match status" value="1"/>
</dbReference>
<dbReference type="RefSeq" id="WP_203898072.1">
    <property type="nucleotide sequence ID" value="NZ_BOPF01000004.1"/>
</dbReference>
<comment type="caution">
    <text evidence="1">The sequence shown here is derived from an EMBL/GenBank/DDBJ whole genome shotgun (WGS) entry which is preliminary data.</text>
</comment>
<reference evidence="1" key="1">
    <citation type="submission" date="2021-01" db="EMBL/GenBank/DDBJ databases">
        <title>Whole genome shotgun sequence of Virgisporangium aliadipatigenens NBRC 105644.</title>
        <authorList>
            <person name="Komaki H."/>
            <person name="Tamura T."/>
        </authorList>
    </citation>
    <scope>NUCLEOTIDE SEQUENCE</scope>
    <source>
        <strain evidence="1">NBRC 105644</strain>
    </source>
</reference>
<sequence length="205" mass="22082">MVMLPAGVEVYTLGGAAAPLVARGDESGPLDGFDDFIDDGQLARYFVGDRATSPERPSNATYKLGVVRPHSAFTPHAHGGEHFVLSLGYASCGVYDAARERPVRVPLTPGTMIRIPALLPHSFGNRDGRPLLILAANTGYGIDHADYAITAEEAERRALAVQDSAVDYVMLAKALHTLDGGPGRTSLRERLARVLRDAAHRLERR</sequence>
<protein>
    <recommendedName>
        <fullName evidence="3">Cupin domain-containing protein</fullName>
    </recommendedName>
</protein>